<evidence type="ECO:0000313" key="2">
    <source>
        <dbReference type="Proteomes" id="UP001519290"/>
    </source>
</evidence>
<name>A0ABS4X7E7_9MICO</name>
<sequence>MHAEFTDGRDIAADLAITALGTRTLSPSPWGGAIAVNSRLRSRDHENVYAAGGVAVHETDGTTWRIDHWSDAEAQGAHAARSALASLGLADGPGPYRPRALYSAQIHQHLYIAAGHTGRFGTTRAFSTSPLVLTHGRAGQLVGVSGLDAGPDVVALVPHLHTSTAPMLPAESNLSTNTP</sequence>
<comment type="caution">
    <text evidence="1">The sequence shown here is derived from an EMBL/GenBank/DDBJ whole genome shotgun (WGS) entry which is preliminary data.</text>
</comment>
<evidence type="ECO:0000313" key="1">
    <source>
        <dbReference type="EMBL" id="MBP2384394.1"/>
    </source>
</evidence>
<organism evidence="1 2">
    <name type="scientific">Brachybacterium sacelli</name>
    <dbReference type="NCBI Taxonomy" id="173364"/>
    <lineage>
        <taxon>Bacteria</taxon>
        <taxon>Bacillati</taxon>
        <taxon>Actinomycetota</taxon>
        <taxon>Actinomycetes</taxon>
        <taxon>Micrococcales</taxon>
        <taxon>Dermabacteraceae</taxon>
        <taxon>Brachybacterium</taxon>
    </lineage>
</organism>
<protein>
    <submittedName>
        <fullName evidence="1">NADH dehydrogenase FAD-containing subunit</fullName>
    </submittedName>
</protein>
<proteinExistence type="predicted"/>
<keyword evidence="2" id="KW-1185">Reference proteome</keyword>
<dbReference type="SUPFAM" id="SSF51905">
    <property type="entry name" value="FAD/NAD(P)-binding domain"/>
    <property type="match status" value="1"/>
</dbReference>
<dbReference type="Gene3D" id="3.50.50.60">
    <property type="entry name" value="FAD/NAD(P)-binding domain"/>
    <property type="match status" value="1"/>
</dbReference>
<accession>A0ABS4X7E7</accession>
<reference evidence="1 2" key="1">
    <citation type="submission" date="2021-03" db="EMBL/GenBank/DDBJ databases">
        <title>Sequencing the genomes of 1000 actinobacteria strains.</title>
        <authorList>
            <person name="Klenk H.-P."/>
        </authorList>
    </citation>
    <scope>NUCLEOTIDE SEQUENCE [LARGE SCALE GENOMIC DNA]</scope>
    <source>
        <strain evidence="1 2">DSM 14566</strain>
    </source>
</reference>
<dbReference type="Proteomes" id="UP001519290">
    <property type="component" value="Unassembled WGS sequence"/>
</dbReference>
<dbReference type="InterPro" id="IPR036188">
    <property type="entry name" value="FAD/NAD-bd_sf"/>
</dbReference>
<dbReference type="EMBL" id="JAGIOD010000002">
    <property type="protein sequence ID" value="MBP2384394.1"/>
    <property type="molecule type" value="Genomic_DNA"/>
</dbReference>
<gene>
    <name evidence="1" type="ORF">JOF43_004383</name>
</gene>